<sequence length="74" mass="8595">MRSQNDARSGPHLGIWEHCPYTPLTLTTGSGTYKHSRCDAKIQQMLRRLHVTCRRSDQLDGLLLETFAKWEFFS</sequence>
<evidence type="ECO:0000313" key="2">
    <source>
        <dbReference type="Proteomes" id="UP000314294"/>
    </source>
</evidence>
<dbReference type="AlphaFoldDB" id="A0A4Z2H8E9"/>
<organism evidence="1 2">
    <name type="scientific">Liparis tanakae</name>
    <name type="common">Tanaka's snailfish</name>
    <dbReference type="NCBI Taxonomy" id="230148"/>
    <lineage>
        <taxon>Eukaryota</taxon>
        <taxon>Metazoa</taxon>
        <taxon>Chordata</taxon>
        <taxon>Craniata</taxon>
        <taxon>Vertebrata</taxon>
        <taxon>Euteleostomi</taxon>
        <taxon>Actinopterygii</taxon>
        <taxon>Neopterygii</taxon>
        <taxon>Teleostei</taxon>
        <taxon>Neoteleostei</taxon>
        <taxon>Acanthomorphata</taxon>
        <taxon>Eupercaria</taxon>
        <taxon>Perciformes</taxon>
        <taxon>Cottioidei</taxon>
        <taxon>Cottales</taxon>
        <taxon>Liparidae</taxon>
        <taxon>Liparis</taxon>
    </lineage>
</organism>
<proteinExistence type="predicted"/>
<protein>
    <submittedName>
        <fullName evidence="1">Uncharacterized protein</fullName>
    </submittedName>
</protein>
<dbReference type="Proteomes" id="UP000314294">
    <property type="component" value="Unassembled WGS sequence"/>
</dbReference>
<keyword evidence="2" id="KW-1185">Reference proteome</keyword>
<comment type="caution">
    <text evidence="1">The sequence shown here is derived from an EMBL/GenBank/DDBJ whole genome shotgun (WGS) entry which is preliminary data.</text>
</comment>
<dbReference type="EMBL" id="SRLO01000314">
    <property type="protein sequence ID" value="TNN61525.1"/>
    <property type="molecule type" value="Genomic_DNA"/>
</dbReference>
<evidence type="ECO:0000313" key="1">
    <source>
        <dbReference type="EMBL" id="TNN61525.1"/>
    </source>
</evidence>
<accession>A0A4Z2H8E9</accession>
<reference evidence="1 2" key="1">
    <citation type="submission" date="2019-03" db="EMBL/GenBank/DDBJ databases">
        <title>First draft genome of Liparis tanakae, snailfish: a comprehensive survey of snailfish specific genes.</title>
        <authorList>
            <person name="Kim W."/>
            <person name="Song I."/>
            <person name="Jeong J.-H."/>
            <person name="Kim D."/>
            <person name="Kim S."/>
            <person name="Ryu S."/>
            <person name="Song J.Y."/>
            <person name="Lee S.K."/>
        </authorList>
    </citation>
    <scope>NUCLEOTIDE SEQUENCE [LARGE SCALE GENOMIC DNA]</scope>
    <source>
        <tissue evidence="1">Muscle</tissue>
    </source>
</reference>
<gene>
    <name evidence="1" type="ORF">EYF80_028270</name>
</gene>
<name>A0A4Z2H8E9_9TELE</name>